<dbReference type="PANTHER" id="PTHR43019">
    <property type="entry name" value="SERINE ENDOPROTEASE DEGS"/>
    <property type="match status" value="1"/>
</dbReference>
<dbReference type="SUPFAM" id="SSF50494">
    <property type="entry name" value="Trypsin-like serine proteases"/>
    <property type="match status" value="1"/>
</dbReference>
<dbReference type="InterPro" id="IPR009003">
    <property type="entry name" value="Peptidase_S1_PA"/>
</dbReference>
<dbReference type="InterPro" id="IPR003825">
    <property type="entry name" value="Colicin-V_CvpA"/>
</dbReference>
<dbReference type="InterPro" id="IPR047680">
    <property type="entry name" value="MarP-like"/>
</dbReference>
<keyword evidence="5" id="KW-0645">Protease</keyword>
<name>A0A2S0WI72_9ACTN</name>
<dbReference type="KEGG" id="aez:C3E78_01405"/>
<evidence type="ECO:0000313" key="6">
    <source>
        <dbReference type="Proteomes" id="UP000244384"/>
    </source>
</evidence>
<dbReference type="GO" id="GO:0006508">
    <property type="term" value="P:proteolysis"/>
    <property type="evidence" value="ECO:0007669"/>
    <property type="project" value="UniProtKB-KW"/>
</dbReference>
<dbReference type="EMBL" id="CP026952">
    <property type="protein sequence ID" value="AWB90984.1"/>
    <property type="molecule type" value="Genomic_DNA"/>
</dbReference>
<keyword evidence="4" id="KW-0472">Membrane</keyword>
<accession>A0A2S0WI72</accession>
<organism evidence="5 6">
    <name type="scientific">Aeromicrobium chenweiae</name>
    <dbReference type="NCBI Taxonomy" id="2079793"/>
    <lineage>
        <taxon>Bacteria</taxon>
        <taxon>Bacillati</taxon>
        <taxon>Actinomycetota</taxon>
        <taxon>Actinomycetes</taxon>
        <taxon>Propionibacteriales</taxon>
        <taxon>Nocardioidaceae</taxon>
        <taxon>Aeromicrobium</taxon>
    </lineage>
</organism>
<dbReference type="RefSeq" id="WP_108576630.1">
    <property type="nucleotide sequence ID" value="NZ_CP026952.1"/>
</dbReference>
<evidence type="ECO:0000256" key="4">
    <source>
        <dbReference type="ARBA" id="ARBA00023136"/>
    </source>
</evidence>
<dbReference type="InterPro" id="IPR001940">
    <property type="entry name" value="Peptidase_S1C"/>
</dbReference>
<evidence type="ECO:0000256" key="2">
    <source>
        <dbReference type="ARBA" id="ARBA00022692"/>
    </source>
</evidence>
<keyword evidence="5" id="KW-0378">Hydrolase</keyword>
<dbReference type="NCBIfam" id="NF033740">
    <property type="entry name" value="MarP_fam_protase"/>
    <property type="match status" value="1"/>
</dbReference>
<comment type="subcellular location">
    <subcellularLocation>
        <location evidence="1">Membrane</location>
        <topology evidence="1">Multi-pass membrane protein</topology>
    </subcellularLocation>
</comment>
<dbReference type="AlphaFoldDB" id="A0A2S0WI72"/>
<gene>
    <name evidence="5" type="ORF">C3E78_01405</name>
</gene>
<evidence type="ECO:0000256" key="1">
    <source>
        <dbReference type="ARBA" id="ARBA00004141"/>
    </source>
</evidence>
<reference evidence="6" key="1">
    <citation type="submission" date="2018-01" db="EMBL/GenBank/DDBJ databases">
        <authorList>
            <person name="Li J."/>
        </authorList>
    </citation>
    <scope>NUCLEOTIDE SEQUENCE [LARGE SCALE GENOMIC DNA]</scope>
    <source>
        <strain evidence="6">592</strain>
    </source>
</reference>
<dbReference type="PANTHER" id="PTHR43019:SF23">
    <property type="entry name" value="PROTEASE DO-LIKE 5, CHLOROPLASTIC"/>
    <property type="match status" value="1"/>
</dbReference>
<accession>A0A5F2EUT5</accession>
<sequence length="390" mass="40693">MNSFDLIILVILVAYAISGYVQGFVVNLVATIGLLVGGLVALAVVPRILSGGTPTLSSSLLALGLVIGAAAIGQAIGTFVGSGVRDTLTWRPLRWVDAVAGSALSMVAVLCAAWALGYSVSGTSIPYLSTASRDSSILERVDGVMPARATSVLRSFNEVLDSNLFPRYIDPFESEDITEVRAPDSATLARPGVQRARESVVKILGQAKCDRGIEGSGFAYADGRIMTNAHVVAGVDTPSVVLDDRRVPARVVLFDRELDVAVLAVDGLGLRPLRFDTRGKAGQSAAILGFPQNGPFDARAARIRSEIRLRSPDIYDRGQVVRETYSVRGLVRSGNSGGPLVSTDGSVLGVIFAASVSDKSTGYALTADQVAADARKGAAATQPVSTGECA</sequence>
<keyword evidence="3" id="KW-1133">Transmembrane helix</keyword>
<keyword evidence="6" id="KW-1185">Reference proteome</keyword>
<dbReference type="GO" id="GO:0004252">
    <property type="term" value="F:serine-type endopeptidase activity"/>
    <property type="evidence" value="ECO:0007669"/>
    <property type="project" value="InterPro"/>
</dbReference>
<dbReference type="OrthoDB" id="9766361at2"/>
<protein>
    <submittedName>
        <fullName evidence="5">Serine protease</fullName>
    </submittedName>
</protein>
<evidence type="ECO:0000256" key="3">
    <source>
        <dbReference type="ARBA" id="ARBA00022989"/>
    </source>
</evidence>
<dbReference type="PRINTS" id="PR00834">
    <property type="entry name" value="PROTEASES2C"/>
</dbReference>
<keyword evidence="2" id="KW-0812">Transmembrane</keyword>
<dbReference type="InterPro" id="IPR043504">
    <property type="entry name" value="Peptidase_S1_PA_chymotrypsin"/>
</dbReference>
<dbReference type="Pfam" id="PF13365">
    <property type="entry name" value="Trypsin_2"/>
    <property type="match status" value="1"/>
</dbReference>
<dbReference type="GO" id="GO:0009403">
    <property type="term" value="P:toxin biosynthetic process"/>
    <property type="evidence" value="ECO:0007669"/>
    <property type="project" value="InterPro"/>
</dbReference>
<evidence type="ECO:0000313" key="5">
    <source>
        <dbReference type="EMBL" id="AWB90984.1"/>
    </source>
</evidence>
<dbReference type="Pfam" id="PF02674">
    <property type="entry name" value="Colicin_V"/>
    <property type="match status" value="1"/>
</dbReference>
<proteinExistence type="predicted"/>
<dbReference type="GO" id="GO:0016020">
    <property type="term" value="C:membrane"/>
    <property type="evidence" value="ECO:0007669"/>
    <property type="project" value="UniProtKB-SubCell"/>
</dbReference>
<dbReference type="Gene3D" id="2.40.10.10">
    <property type="entry name" value="Trypsin-like serine proteases"/>
    <property type="match status" value="2"/>
</dbReference>
<dbReference type="Proteomes" id="UP000244384">
    <property type="component" value="Chromosome"/>
</dbReference>